<dbReference type="EMBL" id="SMTG01000002">
    <property type="protein sequence ID" value="TDK33180.1"/>
    <property type="molecule type" value="Genomic_DNA"/>
</dbReference>
<dbReference type="Proteomes" id="UP000295543">
    <property type="component" value="Unassembled WGS sequence"/>
</dbReference>
<name>A0A4R5UDL1_9GAMM</name>
<dbReference type="OrthoDB" id="5975735at2"/>
<evidence type="ECO:0008006" key="4">
    <source>
        <dbReference type="Google" id="ProtNLM"/>
    </source>
</evidence>
<dbReference type="RefSeq" id="WP_133392679.1">
    <property type="nucleotide sequence ID" value="NZ_SMTG01000002.1"/>
</dbReference>
<accession>A0A4R5UDL1</accession>
<reference evidence="2 3" key="1">
    <citation type="submission" date="2019-03" db="EMBL/GenBank/DDBJ databases">
        <title>Luteimonas zhaokaii sp.nov., isolated from the rectal contents of Plateau pika in Yushu, Qinghai Province, China.</title>
        <authorList>
            <person name="Zhang G."/>
        </authorList>
    </citation>
    <scope>NUCLEOTIDE SEQUENCE [LARGE SCALE GENOMIC DNA]</scope>
    <source>
        <strain evidence="2 3">THG-MD21</strain>
    </source>
</reference>
<comment type="caution">
    <text evidence="2">The sequence shown here is derived from an EMBL/GenBank/DDBJ whole genome shotgun (WGS) entry which is preliminary data.</text>
</comment>
<proteinExistence type="predicted"/>
<sequence length="171" mass="18996">MASVPVLEGVAPHVSTHQIRDVDFDAQGMERHRMESKAKQLVLLAAAAVWSAPAAAQHVYKRVNWQGAVTYQSERCSDRDRIDRVYDTNREIEIDGRVVRNFVPSTTSRDPGLSRSYGRPQNSDGSYKSDAACDIARAVTNGNRRHRNIESLAGDARLRSEHCNHTRGPAG</sequence>
<evidence type="ECO:0000256" key="1">
    <source>
        <dbReference type="SAM" id="MobiDB-lite"/>
    </source>
</evidence>
<evidence type="ECO:0000313" key="2">
    <source>
        <dbReference type="EMBL" id="TDK33180.1"/>
    </source>
</evidence>
<gene>
    <name evidence="2" type="ORF">E2F49_03830</name>
</gene>
<feature type="region of interest" description="Disordered" evidence="1">
    <location>
        <begin position="103"/>
        <end position="129"/>
    </location>
</feature>
<keyword evidence="3" id="KW-1185">Reference proteome</keyword>
<evidence type="ECO:0000313" key="3">
    <source>
        <dbReference type="Proteomes" id="UP000295543"/>
    </source>
</evidence>
<organism evidence="2 3">
    <name type="scientific">Luteimonas terrae</name>
    <dbReference type="NCBI Taxonomy" id="1530191"/>
    <lineage>
        <taxon>Bacteria</taxon>
        <taxon>Pseudomonadati</taxon>
        <taxon>Pseudomonadota</taxon>
        <taxon>Gammaproteobacteria</taxon>
        <taxon>Lysobacterales</taxon>
        <taxon>Lysobacteraceae</taxon>
        <taxon>Luteimonas</taxon>
    </lineage>
</organism>
<feature type="region of interest" description="Disordered" evidence="1">
    <location>
        <begin position="146"/>
        <end position="171"/>
    </location>
</feature>
<dbReference type="AlphaFoldDB" id="A0A4R5UDL1"/>
<protein>
    <recommendedName>
        <fullName evidence="4">DUF4124 domain-containing protein</fullName>
    </recommendedName>
</protein>